<keyword evidence="5 10" id="KW-0418">Kinase</keyword>
<dbReference type="GO" id="GO:0005524">
    <property type="term" value="F:ATP binding"/>
    <property type="evidence" value="ECO:0007669"/>
    <property type="project" value="UniProtKB-KW"/>
</dbReference>
<evidence type="ECO:0000256" key="8">
    <source>
        <dbReference type="SAM" id="Phobius"/>
    </source>
</evidence>
<evidence type="ECO:0000259" key="9">
    <source>
        <dbReference type="PROSITE" id="PS50109"/>
    </source>
</evidence>
<dbReference type="InterPro" id="IPR005467">
    <property type="entry name" value="His_kinase_dom"/>
</dbReference>
<organism evidence="10 11">
    <name type="scientific">Psychrobacillus psychrotolerans</name>
    <dbReference type="NCBI Taxonomy" id="126156"/>
    <lineage>
        <taxon>Bacteria</taxon>
        <taxon>Bacillati</taxon>
        <taxon>Bacillota</taxon>
        <taxon>Bacilli</taxon>
        <taxon>Bacillales</taxon>
        <taxon>Bacillaceae</taxon>
        <taxon>Psychrobacillus</taxon>
    </lineage>
</organism>
<dbReference type="SUPFAM" id="SSF55874">
    <property type="entry name" value="ATPase domain of HSP90 chaperone/DNA topoisomerase II/histidine kinase"/>
    <property type="match status" value="1"/>
</dbReference>
<feature type="transmembrane region" description="Helical" evidence="8">
    <location>
        <begin position="81"/>
        <end position="105"/>
    </location>
</feature>
<gene>
    <name evidence="10" type="ORF">SAMN05421670_2463</name>
</gene>
<evidence type="ECO:0000256" key="1">
    <source>
        <dbReference type="ARBA" id="ARBA00000085"/>
    </source>
</evidence>
<reference evidence="11" key="1">
    <citation type="submission" date="2016-10" db="EMBL/GenBank/DDBJ databases">
        <authorList>
            <person name="Varghese N."/>
            <person name="Submissions S."/>
        </authorList>
    </citation>
    <scope>NUCLEOTIDE SEQUENCE [LARGE SCALE GENOMIC DNA]</scope>
    <source>
        <strain evidence="11">DSM 11706</strain>
    </source>
</reference>
<feature type="transmembrane region" description="Helical" evidence="8">
    <location>
        <begin position="26"/>
        <end position="47"/>
    </location>
</feature>
<proteinExistence type="predicted"/>
<dbReference type="Proteomes" id="UP000198734">
    <property type="component" value="Unassembled WGS sequence"/>
</dbReference>
<keyword evidence="6" id="KW-0067">ATP-binding</keyword>
<keyword evidence="3" id="KW-0808">Transferase</keyword>
<dbReference type="Gene3D" id="3.30.565.10">
    <property type="entry name" value="Histidine kinase-like ATPase, C-terminal domain"/>
    <property type="match status" value="1"/>
</dbReference>
<dbReference type="PANTHER" id="PTHR44936:SF10">
    <property type="entry name" value="SENSOR PROTEIN RSTB"/>
    <property type="match status" value="1"/>
</dbReference>
<evidence type="ECO:0000313" key="11">
    <source>
        <dbReference type="Proteomes" id="UP000198734"/>
    </source>
</evidence>
<evidence type="ECO:0000256" key="6">
    <source>
        <dbReference type="ARBA" id="ARBA00022840"/>
    </source>
</evidence>
<dbReference type="STRING" id="126156.SAMN05421670_2463"/>
<dbReference type="RefSeq" id="WP_093537191.1">
    <property type="nucleotide sequence ID" value="NZ_FOXU01000004.1"/>
</dbReference>
<keyword evidence="4" id="KW-0547">Nucleotide-binding</keyword>
<keyword evidence="8" id="KW-0472">Membrane</keyword>
<dbReference type="InterPro" id="IPR003594">
    <property type="entry name" value="HATPase_dom"/>
</dbReference>
<evidence type="ECO:0000256" key="7">
    <source>
        <dbReference type="ARBA" id="ARBA00023012"/>
    </source>
</evidence>
<protein>
    <recommendedName>
        <fullName evidence="2">histidine kinase</fullName>
        <ecNumber evidence="2">2.7.13.3</ecNumber>
    </recommendedName>
</protein>
<dbReference type="PROSITE" id="PS50109">
    <property type="entry name" value="HIS_KIN"/>
    <property type="match status" value="1"/>
</dbReference>
<feature type="transmembrane region" description="Helical" evidence="8">
    <location>
        <begin position="220"/>
        <end position="245"/>
    </location>
</feature>
<dbReference type="InterPro" id="IPR004358">
    <property type="entry name" value="Sig_transdc_His_kin-like_C"/>
</dbReference>
<dbReference type="GO" id="GO:0000160">
    <property type="term" value="P:phosphorelay signal transduction system"/>
    <property type="evidence" value="ECO:0007669"/>
    <property type="project" value="UniProtKB-KW"/>
</dbReference>
<feature type="domain" description="Histidine kinase" evidence="9">
    <location>
        <begin position="278"/>
        <end position="488"/>
    </location>
</feature>
<evidence type="ECO:0000256" key="4">
    <source>
        <dbReference type="ARBA" id="ARBA00022741"/>
    </source>
</evidence>
<dbReference type="InterPro" id="IPR050980">
    <property type="entry name" value="2C_sensor_his_kinase"/>
</dbReference>
<evidence type="ECO:0000256" key="3">
    <source>
        <dbReference type="ARBA" id="ARBA00022679"/>
    </source>
</evidence>
<dbReference type="SMART" id="SM00387">
    <property type="entry name" value="HATPase_c"/>
    <property type="match status" value="1"/>
</dbReference>
<name>A0A1I5Z7C3_9BACI</name>
<dbReference type="PRINTS" id="PR00344">
    <property type="entry name" value="BCTRLSENSOR"/>
</dbReference>
<sequence>MLIILMLFLFLSSILVLILKRNRETFYIFGMCMSLVIMFSGILLYIAKKGGISRELQEFLFLNLEIKMHIQYYLIDVYDMGYIIAIGRHLFPMFLLFLAFHFSMIPWLQRNYWVKRFTFVIPLFTLIIYYPPIFSYLTNNNESLQQIIAVGTIIWILLYIIISIALLLFEAYSIEMIFFQRKFILITSFILSLILFYFLYFGQDPAQVYQFYSFKTGIYYMNTVLSVPIYIFIVFINVIFAIIGFTSLMKYTNDIVQSSKEEVIIQRKFDAISTGTSVFVHSIKNQLLANRVIFKRINNNLDDLEKVKEYTDRLSKQNENILTRIEELYRSVKANSVYLVPVSLSDVVESALERFNQKFPDKVVELNLMIKGNVLADKNHLSEAVYNLLTNAQEAVNSLTSVEGSVVLSCYNVRQYTVIEVKDNGIGFSKEDAKKICEPYFTKKNSNYNWGMGLHYVRSIVKEHFGSLRYESKEGNGSTFYLLLPKYK</sequence>
<keyword evidence="7" id="KW-0902">Two-component regulatory system</keyword>
<feature type="transmembrane region" description="Helical" evidence="8">
    <location>
        <begin position="147"/>
        <end position="171"/>
    </location>
</feature>
<feature type="transmembrane region" description="Helical" evidence="8">
    <location>
        <begin position="183"/>
        <end position="200"/>
    </location>
</feature>
<keyword evidence="11" id="KW-1185">Reference proteome</keyword>
<dbReference type="InterPro" id="IPR036890">
    <property type="entry name" value="HATPase_C_sf"/>
</dbReference>
<feature type="transmembrane region" description="Helical" evidence="8">
    <location>
        <begin position="117"/>
        <end position="135"/>
    </location>
</feature>
<dbReference type="GO" id="GO:0004673">
    <property type="term" value="F:protein histidine kinase activity"/>
    <property type="evidence" value="ECO:0007669"/>
    <property type="project" value="UniProtKB-EC"/>
</dbReference>
<dbReference type="AlphaFoldDB" id="A0A1I5Z7C3"/>
<evidence type="ECO:0000313" key="10">
    <source>
        <dbReference type="EMBL" id="SFQ52354.1"/>
    </source>
</evidence>
<evidence type="ECO:0000256" key="5">
    <source>
        <dbReference type="ARBA" id="ARBA00022777"/>
    </source>
</evidence>
<keyword evidence="8" id="KW-1133">Transmembrane helix</keyword>
<dbReference type="EMBL" id="FOXU01000004">
    <property type="protein sequence ID" value="SFQ52354.1"/>
    <property type="molecule type" value="Genomic_DNA"/>
</dbReference>
<evidence type="ECO:0000256" key="2">
    <source>
        <dbReference type="ARBA" id="ARBA00012438"/>
    </source>
</evidence>
<dbReference type="OrthoDB" id="9121833at2"/>
<dbReference type="EC" id="2.7.13.3" evidence="2"/>
<keyword evidence="8" id="KW-0812">Transmembrane</keyword>
<comment type="catalytic activity">
    <reaction evidence="1">
        <text>ATP + protein L-histidine = ADP + protein N-phospho-L-histidine.</text>
        <dbReference type="EC" id="2.7.13.3"/>
    </reaction>
</comment>
<dbReference type="PANTHER" id="PTHR44936">
    <property type="entry name" value="SENSOR PROTEIN CREC"/>
    <property type="match status" value="1"/>
</dbReference>
<dbReference type="Pfam" id="PF02518">
    <property type="entry name" value="HATPase_c"/>
    <property type="match status" value="1"/>
</dbReference>
<accession>A0A1I5Z7C3</accession>